<dbReference type="PROSITE" id="PS50090">
    <property type="entry name" value="MYB_LIKE"/>
    <property type="match status" value="1"/>
</dbReference>
<dbReference type="AlphaFoldDB" id="A0A1B6IEV9"/>
<dbReference type="EMBL" id="GECU01022230">
    <property type="protein sequence ID" value="JAS85476.1"/>
    <property type="molecule type" value="Transcribed_RNA"/>
</dbReference>
<accession>A0A1B6IEV9</accession>
<gene>
    <name evidence="4" type="ORF">g.6909</name>
</gene>
<dbReference type="CDD" id="cd11660">
    <property type="entry name" value="SANT_TRF"/>
    <property type="match status" value="1"/>
</dbReference>
<feature type="region of interest" description="Disordered" evidence="2">
    <location>
        <begin position="1"/>
        <end position="57"/>
    </location>
</feature>
<name>A0A1B6IEV9_9HEMI</name>
<feature type="domain" description="Myb-like" evidence="3">
    <location>
        <begin position="67"/>
        <end position="123"/>
    </location>
</feature>
<feature type="non-terminal residue" evidence="4">
    <location>
        <position position="1"/>
    </location>
</feature>
<proteinExistence type="predicted"/>
<dbReference type="InterPro" id="IPR001005">
    <property type="entry name" value="SANT/Myb"/>
</dbReference>
<dbReference type="Pfam" id="PF00249">
    <property type="entry name" value="Myb_DNA-binding"/>
    <property type="match status" value="1"/>
</dbReference>
<evidence type="ECO:0000256" key="1">
    <source>
        <dbReference type="ARBA" id="ARBA00004123"/>
    </source>
</evidence>
<dbReference type="InterPro" id="IPR009057">
    <property type="entry name" value="Homeodomain-like_sf"/>
</dbReference>
<feature type="compositionally biased region" description="Polar residues" evidence="2">
    <location>
        <begin position="23"/>
        <end position="36"/>
    </location>
</feature>
<organism evidence="4">
    <name type="scientific">Homalodisca liturata</name>
    <dbReference type="NCBI Taxonomy" id="320908"/>
    <lineage>
        <taxon>Eukaryota</taxon>
        <taxon>Metazoa</taxon>
        <taxon>Ecdysozoa</taxon>
        <taxon>Arthropoda</taxon>
        <taxon>Hexapoda</taxon>
        <taxon>Insecta</taxon>
        <taxon>Pterygota</taxon>
        <taxon>Neoptera</taxon>
        <taxon>Paraneoptera</taxon>
        <taxon>Hemiptera</taxon>
        <taxon>Auchenorrhyncha</taxon>
        <taxon>Membracoidea</taxon>
        <taxon>Cicadellidae</taxon>
        <taxon>Cicadellinae</taxon>
        <taxon>Proconiini</taxon>
        <taxon>Homalodisca</taxon>
    </lineage>
</organism>
<reference evidence="4" key="1">
    <citation type="submission" date="2015-11" db="EMBL/GenBank/DDBJ databases">
        <title>De novo transcriptome assembly of four potential Pierce s Disease insect vectors from Arizona vineyards.</title>
        <authorList>
            <person name="Tassone E.E."/>
        </authorList>
    </citation>
    <scope>NUCLEOTIDE SEQUENCE</scope>
</reference>
<evidence type="ECO:0000313" key="4">
    <source>
        <dbReference type="EMBL" id="JAS85476.1"/>
    </source>
</evidence>
<dbReference type="Gene3D" id="1.10.246.220">
    <property type="match status" value="1"/>
</dbReference>
<comment type="subcellular location">
    <subcellularLocation>
        <location evidence="1">Nucleus</location>
    </subcellularLocation>
</comment>
<protein>
    <recommendedName>
        <fullName evidence="3">Myb-like domain-containing protein</fullName>
    </recommendedName>
</protein>
<dbReference type="GO" id="GO:0005634">
    <property type="term" value="C:nucleus"/>
    <property type="evidence" value="ECO:0007669"/>
    <property type="project" value="UniProtKB-SubCell"/>
</dbReference>
<dbReference type="SMART" id="SM00717">
    <property type="entry name" value="SANT"/>
    <property type="match status" value="1"/>
</dbReference>
<sequence>QKLPGIKLHESRNDVNGDGGDNMIQTAITTSRSPSKSAGRAQAAPASPGGRPSFKLQEGGEYANLRNKNRPRIEWSGEEMDALLRGIERHGHGNWSAILSEEADVFHAKRRVIDLVNKYKQYLKASSFYTAEKREWLYVDADGNPKLNYMNEPIVYVEKFPYTVATKIAKRLKLEEGEATEIVVQSAHDLGSIHYYRVVLNEGRFNIKKVVPIH</sequence>
<dbReference type="SUPFAM" id="SSF46689">
    <property type="entry name" value="Homeodomain-like"/>
    <property type="match status" value="1"/>
</dbReference>
<evidence type="ECO:0000256" key="2">
    <source>
        <dbReference type="SAM" id="MobiDB-lite"/>
    </source>
</evidence>
<evidence type="ECO:0000259" key="3">
    <source>
        <dbReference type="PROSITE" id="PS50090"/>
    </source>
</evidence>